<comment type="caution">
    <text evidence="1">The sequence shown here is derived from an EMBL/GenBank/DDBJ whole genome shotgun (WGS) entry which is preliminary data.</text>
</comment>
<name>A0A0F9FVH2_9ZZZZ</name>
<protein>
    <submittedName>
        <fullName evidence="1">Uncharacterized protein</fullName>
    </submittedName>
</protein>
<feature type="non-terminal residue" evidence="1">
    <location>
        <position position="1"/>
    </location>
</feature>
<gene>
    <name evidence="1" type="ORF">LCGC14_1904650</name>
</gene>
<dbReference type="AlphaFoldDB" id="A0A0F9FVH2"/>
<sequence length="107" mass="12124">EIIVKATMKRIRENAPKTKQRRITMVICTKCGDKVGTTGWGDRCYGCQLDPLLPQWYQDAEQYVHFQDLAIPSRATAHPKTGLDILDQTPLRLSQIALPIGLNPHRI</sequence>
<organism evidence="1">
    <name type="scientific">marine sediment metagenome</name>
    <dbReference type="NCBI Taxonomy" id="412755"/>
    <lineage>
        <taxon>unclassified sequences</taxon>
        <taxon>metagenomes</taxon>
        <taxon>ecological metagenomes</taxon>
    </lineage>
</organism>
<dbReference type="EMBL" id="LAZR01020005">
    <property type="protein sequence ID" value="KKL90444.1"/>
    <property type="molecule type" value="Genomic_DNA"/>
</dbReference>
<reference evidence="1" key="1">
    <citation type="journal article" date="2015" name="Nature">
        <title>Complex archaea that bridge the gap between prokaryotes and eukaryotes.</title>
        <authorList>
            <person name="Spang A."/>
            <person name="Saw J.H."/>
            <person name="Jorgensen S.L."/>
            <person name="Zaremba-Niedzwiedzka K."/>
            <person name="Martijn J."/>
            <person name="Lind A.E."/>
            <person name="van Eijk R."/>
            <person name="Schleper C."/>
            <person name="Guy L."/>
            <person name="Ettema T.J."/>
        </authorList>
    </citation>
    <scope>NUCLEOTIDE SEQUENCE</scope>
</reference>
<proteinExistence type="predicted"/>
<evidence type="ECO:0000313" key="1">
    <source>
        <dbReference type="EMBL" id="KKL90444.1"/>
    </source>
</evidence>
<accession>A0A0F9FVH2</accession>